<dbReference type="HOGENOM" id="CLU_3268436_0_0_4"/>
<reference evidence="2" key="1">
    <citation type="journal article" date="2014" name="Soil Biol. Biochem.">
        <title>Structure and function of bacterial communities in ageing soils: Insights from the Mendocino ecological staircase.</title>
        <authorList>
            <person name="Uroz S."/>
            <person name="Tech J.J."/>
            <person name="Sawaya N.A."/>
            <person name="Frey-Klett P."/>
            <person name="Leveau J.H.J."/>
        </authorList>
    </citation>
    <scope>NUCLEOTIDE SEQUENCE [LARGE SCALE GENOMIC DNA]</scope>
    <source>
        <strain evidence="2">Cal35</strain>
    </source>
</reference>
<dbReference type="Proteomes" id="UP000030302">
    <property type="component" value="Chromosome"/>
</dbReference>
<dbReference type="AlphaFoldDB" id="A0A0A1FEQ0"/>
<organism evidence="1 2">
    <name type="scientific">Collimonas arenae</name>
    <dbReference type="NCBI Taxonomy" id="279058"/>
    <lineage>
        <taxon>Bacteria</taxon>
        <taxon>Pseudomonadati</taxon>
        <taxon>Pseudomonadota</taxon>
        <taxon>Betaproteobacteria</taxon>
        <taxon>Burkholderiales</taxon>
        <taxon>Oxalobacteraceae</taxon>
        <taxon>Collimonas</taxon>
    </lineage>
</organism>
<dbReference type="KEGG" id="care:LT85_3082"/>
<dbReference type="STRING" id="279058.LT85_3082"/>
<dbReference type="EMBL" id="CP009962">
    <property type="protein sequence ID" value="AIY42240.1"/>
    <property type="molecule type" value="Genomic_DNA"/>
</dbReference>
<proteinExistence type="predicted"/>
<accession>A0A0A1FEQ0</accession>
<sequence>MGGDKWICGFGAATNLMKDFISERSFFYSGFINPRIALQHQ</sequence>
<evidence type="ECO:0000313" key="2">
    <source>
        <dbReference type="Proteomes" id="UP000030302"/>
    </source>
</evidence>
<keyword evidence="2" id="KW-1185">Reference proteome</keyword>
<name>A0A0A1FEQ0_9BURK</name>
<protein>
    <submittedName>
        <fullName evidence="1">Uncharacterized protein</fullName>
    </submittedName>
</protein>
<evidence type="ECO:0000313" key="1">
    <source>
        <dbReference type="EMBL" id="AIY42240.1"/>
    </source>
</evidence>
<gene>
    <name evidence="1" type="ORF">LT85_3082</name>
</gene>